<reference evidence="2" key="1">
    <citation type="journal article" date="2023" name="Front. Plant Sci.">
        <title>Chromosomal-level genome assembly of Melastoma candidum provides insights into trichome evolution.</title>
        <authorList>
            <person name="Zhong Y."/>
            <person name="Wu W."/>
            <person name="Sun C."/>
            <person name="Zou P."/>
            <person name="Liu Y."/>
            <person name="Dai S."/>
            <person name="Zhou R."/>
        </authorList>
    </citation>
    <scope>NUCLEOTIDE SEQUENCE [LARGE SCALE GENOMIC DNA]</scope>
</reference>
<gene>
    <name evidence="1" type="ORF">MLD38_039884</name>
</gene>
<evidence type="ECO:0000313" key="2">
    <source>
        <dbReference type="Proteomes" id="UP001057402"/>
    </source>
</evidence>
<organism evidence="1 2">
    <name type="scientific">Melastoma candidum</name>
    <dbReference type="NCBI Taxonomy" id="119954"/>
    <lineage>
        <taxon>Eukaryota</taxon>
        <taxon>Viridiplantae</taxon>
        <taxon>Streptophyta</taxon>
        <taxon>Embryophyta</taxon>
        <taxon>Tracheophyta</taxon>
        <taxon>Spermatophyta</taxon>
        <taxon>Magnoliopsida</taxon>
        <taxon>eudicotyledons</taxon>
        <taxon>Gunneridae</taxon>
        <taxon>Pentapetalae</taxon>
        <taxon>rosids</taxon>
        <taxon>malvids</taxon>
        <taxon>Myrtales</taxon>
        <taxon>Melastomataceae</taxon>
        <taxon>Melastomatoideae</taxon>
        <taxon>Melastomateae</taxon>
        <taxon>Melastoma</taxon>
    </lineage>
</organism>
<name>A0ACB9L3I4_9MYRT</name>
<proteinExistence type="predicted"/>
<evidence type="ECO:0000313" key="1">
    <source>
        <dbReference type="EMBL" id="KAI4304361.1"/>
    </source>
</evidence>
<sequence length="150" mass="17496">MRRICKFRDMPYISPYSDFSRLRPGEVSDLVAVPRFPRRNAPASRSDGDRSVEDDDQEDVRGTENEEDWDDVEDIFNGDDGLEDEDGDEDNGDDSWSDEDGDTPPDFSEDDDYVKIHIIDGSSKQAQNSRYKQEEELEPIFPDRRPRERW</sequence>
<dbReference type="EMBL" id="CM042891">
    <property type="protein sequence ID" value="KAI4304361.1"/>
    <property type="molecule type" value="Genomic_DNA"/>
</dbReference>
<keyword evidence="2" id="KW-1185">Reference proteome</keyword>
<dbReference type="Proteomes" id="UP001057402">
    <property type="component" value="Chromosome 12"/>
</dbReference>
<comment type="caution">
    <text evidence="1">The sequence shown here is derived from an EMBL/GenBank/DDBJ whole genome shotgun (WGS) entry which is preliminary data.</text>
</comment>
<accession>A0ACB9L3I4</accession>
<protein>
    <submittedName>
        <fullName evidence="1">Uncharacterized protein</fullName>
    </submittedName>
</protein>